<dbReference type="EMBL" id="CP001792">
    <property type="protein sequence ID" value="ACX75771.1"/>
    <property type="molecule type" value="Genomic_DNA"/>
</dbReference>
<dbReference type="KEGG" id="fsc:FSU_2724"/>
<proteinExistence type="predicted"/>
<evidence type="ECO:0000313" key="2">
    <source>
        <dbReference type="EMBL" id="ADL26905.1"/>
    </source>
</evidence>
<keyword evidence="4" id="KW-1185">Reference proteome</keyword>
<dbReference type="EMBL" id="CP002158">
    <property type="protein sequence ID" value="ADL26905.1"/>
    <property type="molecule type" value="Genomic_DNA"/>
</dbReference>
<reference evidence="3" key="2">
    <citation type="submission" date="2010-08" db="EMBL/GenBank/DDBJ databases">
        <title>Complete sequence of Fibrobacter succinogenes subsp. succinogenes S85.</title>
        <authorList>
            <person name="Durkin A.S."/>
            <person name="Nelson K.E."/>
            <person name="Morrison M."/>
            <person name="Forsberg C.W."/>
            <person name="Wilson D.B."/>
            <person name="Russell J.B."/>
            <person name="Cann I.K.O."/>
            <person name="Mackie R.I."/>
            <person name="White B.A."/>
        </authorList>
    </citation>
    <scope>NUCLEOTIDE SEQUENCE [LARGE SCALE GENOMIC DNA]</scope>
    <source>
        <strain evidence="3">ATCC 19169 / S85</strain>
    </source>
</reference>
<dbReference type="eggNOG" id="ENOG5032Y5V">
    <property type="taxonomic scope" value="Bacteria"/>
</dbReference>
<sequence length="87" mass="9969">MTRNMPEIIKKAHAASFQNRGLVKRSQMCGCFFCCKTFPASEVEDFCIDREDLTALCPYCAIDSVIPDASGWPVDAAFMKKMKRYWF</sequence>
<gene>
    <name evidence="1" type="ordered locus">Fisuc_2185</name>
    <name evidence="2" type="ordered locus">FSU_2724</name>
</gene>
<accession>C9RK38</accession>
<protein>
    <recommendedName>
        <fullName evidence="5">Cytoplasmic protein</fullName>
    </recommendedName>
</protein>
<dbReference type="HOGENOM" id="CLU_169035_0_0_0"/>
<evidence type="ECO:0008006" key="5">
    <source>
        <dbReference type="Google" id="ProtNLM"/>
    </source>
</evidence>
<dbReference type="KEGG" id="fsu:Fisuc_2185"/>
<dbReference type="Proteomes" id="UP000000517">
    <property type="component" value="Chromosome"/>
</dbReference>
<reference evidence="1 4" key="1">
    <citation type="submission" date="2009-10" db="EMBL/GenBank/DDBJ databases">
        <title>Complete sequence of Fibrobacter succinogenes subsp. succinogenes S85.</title>
        <authorList>
            <consortium name="US DOE Joint Genome Institute"/>
            <person name="Lucas S."/>
            <person name="Copeland A."/>
            <person name="Lapidus A."/>
            <person name="Glavina del Rio T."/>
            <person name="Tice H."/>
            <person name="Bruce D."/>
            <person name="Goodwin L."/>
            <person name="Pitluck S."/>
            <person name="Chertkov O."/>
            <person name="Detter J.C."/>
            <person name="Han C."/>
            <person name="Tapia R."/>
            <person name="Larimer F."/>
            <person name="Land M."/>
            <person name="Hauser L."/>
            <person name="Kyrpides N."/>
            <person name="Mikhailova N."/>
            <person name="Weimer P.J."/>
            <person name="Stevenson D.M."/>
            <person name="Boyum J."/>
            <person name="Brumm P.I."/>
            <person name="Mead D."/>
        </authorList>
    </citation>
    <scope>NUCLEOTIDE SEQUENCE [LARGE SCALE GENOMIC DNA]</scope>
    <source>
        <strain evidence="4">ATCC 19169 / S85</strain>
        <strain evidence="1">S85</strain>
    </source>
</reference>
<organism evidence="2 3">
    <name type="scientific">Fibrobacter succinogenes (strain ATCC 19169 / S85)</name>
    <dbReference type="NCBI Taxonomy" id="59374"/>
    <lineage>
        <taxon>Bacteria</taxon>
        <taxon>Pseudomonadati</taxon>
        <taxon>Fibrobacterota</taxon>
        <taxon>Fibrobacteria</taxon>
        <taxon>Fibrobacterales</taxon>
        <taxon>Fibrobacteraceae</taxon>
        <taxon>Fibrobacter</taxon>
    </lineage>
</organism>
<reference evidence="2" key="3">
    <citation type="submission" date="2010-08" db="EMBL/GenBank/DDBJ databases">
        <authorList>
            <person name="Durkin A.S."/>
            <person name="Nelson K.E."/>
            <person name="Morrison M."/>
            <person name="Forsberg C.W."/>
            <person name="Wilson D.B."/>
            <person name="Russell J.B."/>
            <person name="Cann I.K.O."/>
            <person name="Mackie R.I."/>
            <person name="White B.A."/>
        </authorList>
    </citation>
    <scope>NUCLEOTIDE SEQUENCE</scope>
    <source>
        <strain evidence="2">S85</strain>
    </source>
</reference>
<dbReference type="OrthoDB" id="9800296at2"/>
<evidence type="ECO:0000313" key="4">
    <source>
        <dbReference type="Proteomes" id="UP000001497"/>
    </source>
</evidence>
<dbReference type="Proteomes" id="UP000001497">
    <property type="component" value="Chromosome"/>
</dbReference>
<evidence type="ECO:0000313" key="1">
    <source>
        <dbReference type="EMBL" id="ACX75771.1"/>
    </source>
</evidence>
<dbReference type="RefSeq" id="WP_014546831.1">
    <property type="nucleotide sequence ID" value="NC_013410.1"/>
</dbReference>
<evidence type="ECO:0000313" key="3">
    <source>
        <dbReference type="Proteomes" id="UP000000517"/>
    </source>
</evidence>
<dbReference type="AlphaFoldDB" id="C9RK38"/>
<name>C9RK38_FIBSS</name>